<sequence>MELEINNKMYEFNFGMAFLRDINKKIEAPIEAGSAIKQQIGLKYYLSLLLDGDLTALVDVLEVANRACSPRLSVKDLDKFIDNEADTEQLFEQVLGGLGTANATKKVMNQVQQVVAKAQNKSTN</sequence>
<dbReference type="Pfam" id="PF12363">
    <property type="entry name" value="Phage_TAC_12"/>
    <property type="match status" value="1"/>
</dbReference>
<organism evidence="1 2">
    <name type="scientific">Lactococcus allomyrinae</name>
    <dbReference type="NCBI Taxonomy" id="2419773"/>
    <lineage>
        <taxon>Bacteria</taxon>
        <taxon>Bacillati</taxon>
        <taxon>Bacillota</taxon>
        <taxon>Bacilli</taxon>
        <taxon>Lactobacillales</taxon>
        <taxon>Streptococcaceae</taxon>
        <taxon>Lactococcus</taxon>
    </lineage>
</organism>
<protein>
    <recommendedName>
        <fullName evidence="3">Phage tail protein</fullName>
    </recommendedName>
</protein>
<evidence type="ECO:0000313" key="2">
    <source>
        <dbReference type="Proteomes" id="UP000269374"/>
    </source>
</evidence>
<evidence type="ECO:0008006" key="3">
    <source>
        <dbReference type="Google" id="ProtNLM"/>
    </source>
</evidence>
<reference evidence="1 2" key="1">
    <citation type="submission" date="2018-09" db="EMBL/GenBank/DDBJ databases">
        <title>Genome sequencing of strain 1JSPR-7.</title>
        <authorList>
            <person name="Heo J."/>
            <person name="Kim S.-J."/>
            <person name="Kwon S.-W."/>
        </authorList>
    </citation>
    <scope>NUCLEOTIDE SEQUENCE [LARGE SCALE GENOMIC DNA]</scope>
    <source>
        <strain evidence="1 2">1JSPR-7</strain>
    </source>
</reference>
<dbReference type="EMBL" id="CP032627">
    <property type="protein sequence ID" value="AYG01606.1"/>
    <property type="molecule type" value="Genomic_DNA"/>
</dbReference>
<dbReference type="InterPro" id="IPR024410">
    <property type="entry name" value="Phage_TAC_12"/>
</dbReference>
<dbReference type="AlphaFoldDB" id="A0A387BKS1"/>
<evidence type="ECO:0000313" key="1">
    <source>
        <dbReference type="EMBL" id="AYG01606.1"/>
    </source>
</evidence>
<dbReference type="KEGG" id="lact:D7I46_11380"/>
<gene>
    <name evidence="1" type="ORF">D7I46_11380</name>
</gene>
<dbReference type="OrthoDB" id="2067392at2"/>
<dbReference type="Proteomes" id="UP000269374">
    <property type="component" value="Chromosome"/>
</dbReference>
<keyword evidence="2" id="KW-1185">Reference proteome</keyword>
<dbReference type="RefSeq" id="WP_120772975.1">
    <property type="nucleotide sequence ID" value="NZ_CP032627.1"/>
</dbReference>
<accession>A0A387BKS1</accession>
<proteinExistence type="predicted"/>
<name>A0A387BKS1_9LACT</name>